<reference evidence="2" key="1">
    <citation type="journal article" date="2020" name="Plant J.">
        <title>Transposons played a major role in the diversification between the closely related almond and peach genomes: results from the almond genome sequence.</title>
        <authorList>
            <person name="Alioto T."/>
            <person name="Alexiou K.G."/>
            <person name="Bardil A."/>
            <person name="Barteri F."/>
            <person name="Castanera R."/>
            <person name="Cruz F."/>
            <person name="Dhingra A."/>
            <person name="Duval H."/>
            <person name="Fernandez I Marti A."/>
            <person name="Frias L."/>
            <person name="Galan B."/>
            <person name="Garcia J.L."/>
            <person name="Howad W."/>
            <person name="Gomez-Garrido J."/>
            <person name="Gut M."/>
            <person name="Julca I."/>
            <person name="Morata J."/>
            <person name="Puigdomenech P."/>
            <person name="Ribeca P."/>
            <person name="Rubio Cabetas M.J."/>
            <person name="Vlasova A."/>
            <person name="Wirthensohn M."/>
            <person name="Garcia-Mas J."/>
            <person name="Gabaldon T."/>
            <person name="Casacuberta J.M."/>
            <person name="Arus P."/>
        </authorList>
    </citation>
    <scope>NUCLEOTIDE SEQUENCE [LARGE SCALE GENOMIC DNA]</scope>
    <source>
        <strain evidence="2">cv. Texas</strain>
    </source>
</reference>
<proteinExistence type="predicted"/>
<evidence type="ECO:0000313" key="1">
    <source>
        <dbReference type="EMBL" id="VVA24228.1"/>
    </source>
</evidence>
<protein>
    <submittedName>
        <fullName evidence="1">Uncharacterized protein</fullName>
    </submittedName>
</protein>
<dbReference type="Gramene" id="VVA24228">
    <property type="protein sequence ID" value="VVA24228"/>
    <property type="gene ID" value="Prudul26B005734"/>
</dbReference>
<gene>
    <name evidence="1" type="ORF">ALMOND_2B005734</name>
</gene>
<dbReference type="AlphaFoldDB" id="A0A5E4FF29"/>
<dbReference type="InParanoid" id="A0A5E4FF29"/>
<evidence type="ECO:0000313" key="2">
    <source>
        <dbReference type="Proteomes" id="UP000327085"/>
    </source>
</evidence>
<dbReference type="EMBL" id="CABIKO010000079">
    <property type="protein sequence ID" value="VVA24228.1"/>
    <property type="molecule type" value="Genomic_DNA"/>
</dbReference>
<name>A0A5E4FF29_PRUDU</name>
<organism evidence="1 2">
    <name type="scientific">Prunus dulcis</name>
    <name type="common">Almond</name>
    <name type="synonym">Amygdalus dulcis</name>
    <dbReference type="NCBI Taxonomy" id="3755"/>
    <lineage>
        <taxon>Eukaryota</taxon>
        <taxon>Viridiplantae</taxon>
        <taxon>Streptophyta</taxon>
        <taxon>Embryophyta</taxon>
        <taxon>Tracheophyta</taxon>
        <taxon>Spermatophyta</taxon>
        <taxon>Magnoliopsida</taxon>
        <taxon>eudicotyledons</taxon>
        <taxon>Gunneridae</taxon>
        <taxon>Pentapetalae</taxon>
        <taxon>rosids</taxon>
        <taxon>fabids</taxon>
        <taxon>Rosales</taxon>
        <taxon>Rosaceae</taxon>
        <taxon>Amygdaloideae</taxon>
        <taxon>Amygdaleae</taxon>
        <taxon>Prunus</taxon>
    </lineage>
</organism>
<dbReference type="Proteomes" id="UP000327085">
    <property type="component" value="Chromosome 1"/>
</dbReference>
<accession>A0A5E4FF29</accession>
<sequence length="121" mass="13490">MAHISRAIAEDMEAMEQSPKILAMAGLLRMIINAVNAPEKAKIMEKPKTQKMDVRPLNSIVRIAASFMYSWGTWMKRVVVAKHTHKMNSSIVVNWICGGLDNTTSRVPRSAFTAISFCACH</sequence>